<name>P73739_SYNY3</name>
<keyword evidence="8" id="KW-0285">Flavoprotein</keyword>
<evidence type="ECO:0000256" key="13">
    <source>
        <dbReference type="ARBA" id="ARBA00023027"/>
    </source>
</evidence>
<evidence type="ECO:0000256" key="11">
    <source>
        <dbReference type="ARBA" id="ARBA00022989"/>
    </source>
</evidence>
<dbReference type="PRINTS" id="PR00411">
    <property type="entry name" value="PNDRDTASEI"/>
</dbReference>
<evidence type="ECO:0000256" key="5">
    <source>
        <dbReference type="ARBA" id="ARBA00012637"/>
    </source>
</evidence>
<keyword evidence="7" id="KW-0997">Cell inner membrane</keyword>
<dbReference type="AlphaFoldDB" id="P73739"/>
<comment type="catalytic activity">
    <reaction evidence="15">
        <text>a quinone + NADH + H(+) = a quinol + NAD(+)</text>
        <dbReference type="Rhea" id="RHEA:46160"/>
        <dbReference type="ChEBI" id="CHEBI:15378"/>
        <dbReference type="ChEBI" id="CHEBI:24646"/>
        <dbReference type="ChEBI" id="CHEBI:57540"/>
        <dbReference type="ChEBI" id="CHEBI:57945"/>
        <dbReference type="ChEBI" id="CHEBI:132124"/>
        <dbReference type="EC" id="1.6.5.9"/>
    </reaction>
</comment>
<keyword evidence="9 17" id="KW-0812">Transmembrane</keyword>
<evidence type="ECO:0000256" key="1">
    <source>
        <dbReference type="ARBA" id="ARBA00001974"/>
    </source>
</evidence>
<dbReference type="PANTHER" id="PTHR43706:SF47">
    <property type="entry name" value="EXTERNAL NADH-UBIQUINONE OXIDOREDUCTASE 1, MITOCHONDRIAL-RELATED"/>
    <property type="match status" value="1"/>
</dbReference>
<sequence>MNSPTSPRRPHVVIVGGGFAGLYTAKNLRRSPVDITLIDKRNFHLFQPLLYQVATGSLSPADIASPLRGVLKGQKNIRVLMDKVIDIDPDKQKVVLEDHAPIAYDWLVVATGVSHHYFGNDHWAALAPGLKTIEDALTIRQRIFAAFEAAEKESNPERQQAWLTFVIVGAGPTGVELAGAIAEIAHSSLKDNFHRIDTRQAKILLIEGVDRVLPPYKPQLSARAQRDLEDLGVTVLTERMVTDINPEQVTVHNNGQTETIVTKTVLWGAGVRASSLGKIIGDRTGAELDRAGRVVVNPDLSVASFDNIFVLGDLANYSHQGDQPLPGVAPVAMQEAAYLSKLIPARLAEKEQIMVPFRYIDYGSLAVIGQNKAVVDLGFAQFTGLVAWMIWVWAHVYYLIEFDNKLIVMLQWGWNYFTRGRGARLITDTPNPQSTSTVQKELVRP</sequence>
<dbReference type="KEGG" id="syn:slr0851"/>
<evidence type="ECO:0000256" key="10">
    <source>
        <dbReference type="ARBA" id="ARBA00022827"/>
    </source>
</evidence>
<comment type="cofactor">
    <cofactor evidence="1">
        <name>FAD</name>
        <dbReference type="ChEBI" id="CHEBI:57692"/>
    </cofactor>
</comment>
<evidence type="ECO:0000256" key="14">
    <source>
        <dbReference type="ARBA" id="ARBA00023136"/>
    </source>
</evidence>
<dbReference type="Proteomes" id="UP000001425">
    <property type="component" value="Chromosome"/>
</dbReference>
<keyword evidence="10" id="KW-0274">FAD</keyword>
<dbReference type="FunFam" id="3.50.50.100:FF:000011">
    <property type="entry name" value="Membrane NADH dehydrogenase"/>
    <property type="match status" value="1"/>
</dbReference>
<comment type="similarity">
    <text evidence="4">Belongs to the NADH dehydrogenase family.</text>
</comment>
<evidence type="ECO:0000256" key="17">
    <source>
        <dbReference type="SAM" id="Phobius"/>
    </source>
</evidence>
<dbReference type="PaxDb" id="1148-1652869"/>
<evidence type="ECO:0000256" key="4">
    <source>
        <dbReference type="ARBA" id="ARBA00005272"/>
    </source>
</evidence>
<dbReference type="PANTHER" id="PTHR43706">
    <property type="entry name" value="NADH DEHYDROGENASE"/>
    <property type="match status" value="1"/>
</dbReference>
<dbReference type="PIR" id="S74826">
    <property type="entry name" value="S74826"/>
</dbReference>
<evidence type="ECO:0000256" key="8">
    <source>
        <dbReference type="ARBA" id="ARBA00022630"/>
    </source>
</evidence>
<dbReference type="PhylomeDB" id="P73739"/>
<dbReference type="GO" id="GO:0005886">
    <property type="term" value="C:plasma membrane"/>
    <property type="evidence" value="ECO:0007669"/>
    <property type="project" value="UniProtKB-SubCell"/>
</dbReference>
<protein>
    <recommendedName>
        <fullName evidence="5">NADH:ubiquinone reductase (non-electrogenic)</fullName>
        <ecNumber evidence="5">1.6.5.9</ecNumber>
    </recommendedName>
</protein>
<evidence type="ECO:0000256" key="12">
    <source>
        <dbReference type="ARBA" id="ARBA00023002"/>
    </source>
</evidence>
<keyword evidence="6" id="KW-1003">Cell membrane</keyword>
<dbReference type="eggNOG" id="COG1252">
    <property type="taxonomic scope" value="Bacteria"/>
</dbReference>
<dbReference type="InterPro" id="IPR045024">
    <property type="entry name" value="NDH-2"/>
</dbReference>
<evidence type="ECO:0000256" key="15">
    <source>
        <dbReference type="ARBA" id="ARBA00047599"/>
    </source>
</evidence>
<evidence type="ECO:0000256" key="6">
    <source>
        <dbReference type="ARBA" id="ARBA00022475"/>
    </source>
</evidence>
<dbReference type="InParanoid" id="P73739"/>
<comment type="catalytic activity">
    <reaction evidence="16">
        <text>a menaquinone + NADH + H(+) = a menaquinol + NAD(+)</text>
        <dbReference type="Rhea" id="RHEA:29235"/>
        <dbReference type="Rhea" id="RHEA-COMP:9537"/>
        <dbReference type="Rhea" id="RHEA-COMP:9539"/>
        <dbReference type="ChEBI" id="CHEBI:15378"/>
        <dbReference type="ChEBI" id="CHEBI:16374"/>
        <dbReference type="ChEBI" id="CHEBI:18151"/>
        <dbReference type="ChEBI" id="CHEBI:57540"/>
        <dbReference type="ChEBI" id="CHEBI:57945"/>
    </reaction>
</comment>
<dbReference type="InterPro" id="IPR036188">
    <property type="entry name" value="FAD/NAD-bd_sf"/>
</dbReference>
<dbReference type="STRING" id="1148.gene:10498655"/>
<feature type="transmembrane region" description="Helical" evidence="17">
    <location>
        <begin position="379"/>
        <end position="400"/>
    </location>
</feature>
<reference evidence="19 20" key="1">
    <citation type="journal article" date="1995" name="DNA Res.">
        <title>Sequence analysis of the genome of the unicellular cyanobacterium Synechocystis sp. strain PCC6803. I. Sequence features in the 1 Mb region from map positions 64% to 92% of the genome.</title>
        <authorList>
            <person name="Kaneko T."/>
            <person name="Tanaka A."/>
            <person name="Sato S."/>
            <person name="Kotani H."/>
            <person name="Sazuka T."/>
            <person name="Miyajima N."/>
            <person name="Sugiura M."/>
            <person name="Tabata S."/>
        </authorList>
    </citation>
    <scope>NUCLEOTIDE SEQUENCE [LARGE SCALE GENOMIC DNA]</scope>
    <source>
        <strain evidence="20">ATCC 27184 / PCC 6803 / Kazusa</strain>
    </source>
</reference>
<evidence type="ECO:0000256" key="3">
    <source>
        <dbReference type="ARBA" id="ARBA00004533"/>
    </source>
</evidence>
<dbReference type="EMBL" id="BA000022">
    <property type="protein sequence ID" value="BAA17787.1"/>
    <property type="molecule type" value="Genomic_DNA"/>
</dbReference>
<gene>
    <name evidence="19" type="primary">ndh</name>
</gene>
<evidence type="ECO:0000313" key="19">
    <source>
        <dbReference type="EMBL" id="BAA17787.1"/>
    </source>
</evidence>
<dbReference type="PRINTS" id="PR00368">
    <property type="entry name" value="FADPNR"/>
</dbReference>
<dbReference type="FunCoup" id="P73739">
    <property type="interactions" value="234"/>
</dbReference>
<dbReference type="InterPro" id="IPR023753">
    <property type="entry name" value="FAD/NAD-binding_dom"/>
</dbReference>
<dbReference type="EC" id="1.6.5.9" evidence="5"/>
<organism evidence="19 20">
    <name type="scientific">Synechocystis sp. (strain ATCC 27184 / PCC 6803 / Kazusa)</name>
    <dbReference type="NCBI Taxonomy" id="1111708"/>
    <lineage>
        <taxon>Bacteria</taxon>
        <taxon>Bacillati</taxon>
        <taxon>Cyanobacteriota</taxon>
        <taxon>Cyanophyceae</taxon>
        <taxon>Synechococcales</taxon>
        <taxon>Merismopediaceae</taxon>
        <taxon>Synechocystis</taxon>
    </lineage>
</organism>
<evidence type="ECO:0000256" key="9">
    <source>
        <dbReference type="ARBA" id="ARBA00022692"/>
    </source>
</evidence>
<evidence type="ECO:0000313" key="20">
    <source>
        <dbReference type="Proteomes" id="UP000001425"/>
    </source>
</evidence>
<feature type="domain" description="FAD/NAD(P)-binding" evidence="18">
    <location>
        <begin position="11"/>
        <end position="336"/>
    </location>
</feature>
<dbReference type="GO" id="GO:0050136">
    <property type="term" value="F:NADH dehydrogenase (quinone) (non-electrogenic) activity"/>
    <property type="evidence" value="ECO:0007669"/>
    <property type="project" value="UniProtKB-EC"/>
</dbReference>
<keyword evidence="20" id="KW-1185">Reference proteome</keyword>
<keyword evidence="11 17" id="KW-1133">Transmembrane helix</keyword>
<dbReference type="SUPFAM" id="SSF51905">
    <property type="entry name" value="FAD/NAD(P)-binding domain"/>
    <property type="match status" value="1"/>
</dbReference>
<dbReference type="SMR" id="P73739"/>
<proteinExistence type="inferred from homology"/>
<dbReference type="Pfam" id="PF07992">
    <property type="entry name" value="Pyr_redox_2"/>
    <property type="match status" value="1"/>
</dbReference>
<evidence type="ECO:0000256" key="7">
    <source>
        <dbReference type="ARBA" id="ARBA00022519"/>
    </source>
</evidence>
<dbReference type="EnsemblBacteria" id="BAA17787">
    <property type="protein sequence ID" value="BAA17787"/>
    <property type="gene ID" value="BAA17787"/>
</dbReference>
<keyword evidence="14 17" id="KW-0472">Membrane</keyword>
<keyword evidence="12" id="KW-0560">Oxidoreductase</keyword>
<accession>P73739</accession>
<keyword evidence="13" id="KW-0520">NAD</keyword>
<evidence type="ECO:0000259" key="18">
    <source>
        <dbReference type="Pfam" id="PF07992"/>
    </source>
</evidence>
<evidence type="ECO:0000256" key="2">
    <source>
        <dbReference type="ARBA" id="ARBA00004162"/>
    </source>
</evidence>
<evidence type="ECO:0000256" key="16">
    <source>
        <dbReference type="ARBA" id="ARBA00052097"/>
    </source>
</evidence>
<reference evidence="19 20" key="2">
    <citation type="journal article" date="1996" name="DNA Res.">
        <title>Sequence analysis of the genome of the unicellular cyanobacterium Synechocystis sp. strain PCC6803. II. Sequence determination of the entire genome and assignment of potential protein-coding regions.</title>
        <authorList>
            <person name="Kaneko T."/>
            <person name="Sato S."/>
            <person name="Kotani H."/>
            <person name="Tanaka A."/>
            <person name="Asamizu E."/>
            <person name="Nakamura Y."/>
            <person name="Miyajima N."/>
            <person name="Hirosawa M."/>
            <person name="Sugiura M."/>
            <person name="Sasamoto S."/>
            <person name="Kimura T."/>
            <person name="Hosouchi T."/>
            <person name="Matsuno A."/>
            <person name="Muraki A."/>
            <person name="Nakazaki N."/>
            <person name="Naruo K."/>
            <person name="Okumura S."/>
            <person name="Shimpo S."/>
            <person name="Takeuchi C."/>
            <person name="Wada T."/>
            <person name="Watanabe A."/>
            <person name="Yamada M."/>
            <person name="Yasuda M."/>
            <person name="Tabata S."/>
        </authorList>
    </citation>
    <scope>NUCLEOTIDE SEQUENCE [LARGE SCALE GENOMIC DNA]</scope>
    <source>
        <strain evidence="20">ATCC 27184 / PCC 6803 / Kazusa</strain>
    </source>
</reference>
<dbReference type="Gene3D" id="3.50.50.100">
    <property type="match status" value="1"/>
</dbReference>
<comment type="subcellular location">
    <subcellularLocation>
        <location evidence="3">Cell inner membrane</location>
    </subcellularLocation>
    <subcellularLocation>
        <location evidence="2">Cell membrane</location>
        <topology evidence="2">Single-pass membrane protein</topology>
    </subcellularLocation>
</comment>